<dbReference type="Gene3D" id="2.170.270.10">
    <property type="entry name" value="SET domain"/>
    <property type="match status" value="1"/>
</dbReference>
<evidence type="ECO:0000313" key="8">
    <source>
        <dbReference type="Proteomes" id="UP000224634"/>
    </source>
</evidence>
<evidence type="ECO:0000259" key="5">
    <source>
        <dbReference type="PROSITE" id="PS50280"/>
    </source>
</evidence>
<dbReference type="EMBL" id="PDNA01000013">
    <property type="protein sequence ID" value="PGH26748.1"/>
    <property type="molecule type" value="Genomic_DNA"/>
</dbReference>
<evidence type="ECO:0000256" key="3">
    <source>
        <dbReference type="ARBA" id="ARBA00022691"/>
    </source>
</evidence>
<evidence type="ECO:0000256" key="2">
    <source>
        <dbReference type="ARBA" id="ARBA00022679"/>
    </source>
</evidence>
<feature type="region of interest" description="Disordered" evidence="4">
    <location>
        <begin position="1"/>
        <end position="25"/>
    </location>
</feature>
<keyword evidence="2" id="KW-0808">Transferase</keyword>
<dbReference type="PANTHER" id="PTHR12350:SF19">
    <property type="entry name" value="SET DOMAIN-CONTAINING PROTEIN"/>
    <property type="match status" value="1"/>
</dbReference>
<sequence>MAITESHHPAPVPGECLTPTWKQPSHPETIKINSSAALASSSDPNNSKPSSFTLTAVAAKNIPANTLLAKNTSTTLATAKDYSTVQISRNEHIRLNSDLLYCNHSCDPNVRFVTSTLQSPAGGVVVVEEGPVSGAIEVWSERDIPAGEELRFFYPSTEWEMAQPFECSCGAEKCLGSVDGAKNLSTDVLKGYWLSGHIESLLAEKEGRN</sequence>
<gene>
    <name evidence="7" type="ORF">AJ80_01512</name>
</gene>
<evidence type="ECO:0000256" key="1">
    <source>
        <dbReference type="ARBA" id="ARBA00022603"/>
    </source>
</evidence>
<evidence type="ECO:0000313" key="7">
    <source>
        <dbReference type="EMBL" id="PGH26748.1"/>
    </source>
</evidence>
<dbReference type="OrthoDB" id="5984008at2759"/>
<name>A0A2B7Z0U1_POLH7</name>
<dbReference type="PROSITE" id="PS50280">
    <property type="entry name" value="SET"/>
    <property type="match status" value="1"/>
</dbReference>
<evidence type="ECO:0000259" key="6">
    <source>
        <dbReference type="PROSITE" id="PS50868"/>
    </source>
</evidence>
<accession>A0A2B7Z0U1</accession>
<dbReference type="InterPro" id="IPR003616">
    <property type="entry name" value="Post-SET_dom"/>
</dbReference>
<dbReference type="GO" id="GO:0032259">
    <property type="term" value="P:methylation"/>
    <property type="evidence" value="ECO:0007669"/>
    <property type="project" value="UniProtKB-KW"/>
</dbReference>
<keyword evidence="1" id="KW-0489">Methyltransferase</keyword>
<dbReference type="SUPFAM" id="SSF82199">
    <property type="entry name" value="SET domain"/>
    <property type="match status" value="1"/>
</dbReference>
<dbReference type="InterPro" id="IPR001214">
    <property type="entry name" value="SET_dom"/>
</dbReference>
<dbReference type="STRING" id="1447883.A0A2B7Z0U1"/>
<dbReference type="Pfam" id="PF00856">
    <property type="entry name" value="SET"/>
    <property type="match status" value="1"/>
</dbReference>
<comment type="caution">
    <text evidence="7">The sequence shown here is derived from an EMBL/GenBank/DDBJ whole genome shotgun (WGS) entry which is preliminary data.</text>
</comment>
<reference evidence="7 8" key="1">
    <citation type="submission" date="2017-10" db="EMBL/GenBank/DDBJ databases">
        <title>Comparative genomics in systemic dimorphic fungi from Ajellomycetaceae.</title>
        <authorList>
            <person name="Munoz J.F."/>
            <person name="Mcewen J.G."/>
            <person name="Clay O.K."/>
            <person name="Cuomo C.A."/>
        </authorList>
    </citation>
    <scope>NUCLEOTIDE SEQUENCE [LARGE SCALE GENOMIC DNA]</scope>
    <source>
        <strain evidence="7 8">UAMH7299</strain>
    </source>
</reference>
<dbReference type="PROSITE" id="PS50868">
    <property type="entry name" value="POST_SET"/>
    <property type="match status" value="1"/>
</dbReference>
<dbReference type="InterPro" id="IPR053201">
    <property type="entry name" value="Flavunoidine_N-MTase"/>
</dbReference>
<evidence type="ECO:0000256" key="4">
    <source>
        <dbReference type="SAM" id="MobiDB-lite"/>
    </source>
</evidence>
<feature type="domain" description="SET" evidence="5">
    <location>
        <begin position="28"/>
        <end position="155"/>
    </location>
</feature>
<keyword evidence="3" id="KW-0949">S-adenosyl-L-methionine</keyword>
<feature type="domain" description="Post-SET" evidence="6">
    <location>
        <begin position="163"/>
        <end position="179"/>
    </location>
</feature>
<proteinExistence type="predicted"/>
<evidence type="ECO:0008006" key="9">
    <source>
        <dbReference type="Google" id="ProtNLM"/>
    </source>
</evidence>
<protein>
    <recommendedName>
        <fullName evidence="9">Post-SET domain-containing protein</fullName>
    </recommendedName>
</protein>
<keyword evidence="8" id="KW-1185">Reference proteome</keyword>
<dbReference type="InterPro" id="IPR046341">
    <property type="entry name" value="SET_dom_sf"/>
</dbReference>
<organism evidence="7 8">
    <name type="scientific">Polytolypa hystricis (strain UAMH7299)</name>
    <dbReference type="NCBI Taxonomy" id="1447883"/>
    <lineage>
        <taxon>Eukaryota</taxon>
        <taxon>Fungi</taxon>
        <taxon>Dikarya</taxon>
        <taxon>Ascomycota</taxon>
        <taxon>Pezizomycotina</taxon>
        <taxon>Eurotiomycetes</taxon>
        <taxon>Eurotiomycetidae</taxon>
        <taxon>Onygenales</taxon>
        <taxon>Onygenales incertae sedis</taxon>
        <taxon>Polytolypa</taxon>
    </lineage>
</organism>
<dbReference type="AlphaFoldDB" id="A0A2B7Z0U1"/>
<dbReference type="PANTHER" id="PTHR12350">
    <property type="entry name" value="HISTONE-LYSINE N-METHYLTRANSFERASE-RELATED"/>
    <property type="match status" value="1"/>
</dbReference>
<dbReference type="Proteomes" id="UP000224634">
    <property type="component" value="Unassembled WGS sequence"/>
</dbReference>
<dbReference type="GO" id="GO:0008168">
    <property type="term" value="F:methyltransferase activity"/>
    <property type="evidence" value="ECO:0007669"/>
    <property type="project" value="UniProtKB-KW"/>
</dbReference>